<name>A0A553HP41_9PEZI</name>
<organism evidence="2 3">
    <name type="scientific">Xylaria flabelliformis</name>
    <dbReference type="NCBI Taxonomy" id="2512241"/>
    <lineage>
        <taxon>Eukaryota</taxon>
        <taxon>Fungi</taxon>
        <taxon>Dikarya</taxon>
        <taxon>Ascomycota</taxon>
        <taxon>Pezizomycotina</taxon>
        <taxon>Sordariomycetes</taxon>
        <taxon>Xylariomycetidae</taxon>
        <taxon>Xylariales</taxon>
        <taxon>Xylariaceae</taxon>
        <taxon>Xylaria</taxon>
    </lineage>
</organism>
<evidence type="ECO:0000313" key="3">
    <source>
        <dbReference type="Proteomes" id="UP000319160"/>
    </source>
</evidence>
<dbReference type="Proteomes" id="UP000319160">
    <property type="component" value="Unassembled WGS sequence"/>
</dbReference>
<feature type="region of interest" description="Disordered" evidence="1">
    <location>
        <begin position="16"/>
        <end position="53"/>
    </location>
</feature>
<dbReference type="EMBL" id="VFLP01000063">
    <property type="protein sequence ID" value="TRX89725.1"/>
    <property type="molecule type" value="Genomic_DNA"/>
</dbReference>
<feature type="compositionally biased region" description="Polar residues" evidence="1">
    <location>
        <begin position="193"/>
        <end position="202"/>
    </location>
</feature>
<dbReference type="AlphaFoldDB" id="A0A553HP41"/>
<comment type="caution">
    <text evidence="2">The sequence shown here is derived from an EMBL/GenBank/DDBJ whole genome shotgun (WGS) entry which is preliminary data.</text>
</comment>
<feature type="compositionally biased region" description="Low complexity" evidence="1">
    <location>
        <begin position="28"/>
        <end position="40"/>
    </location>
</feature>
<evidence type="ECO:0000256" key="1">
    <source>
        <dbReference type="SAM" id="MobiDB-lite"/>
    </source>
</evidence>
<dbReference type="OrthoDB" id="4779659at2759"/>
<protein>
    <submittedName>
        <fullName evidence="2">Uncharacterized protein</fullName>
    </submittedName>
</protein>
<sequence length="241" mass="27411">MAKTKRSLLPTDYKWTVSSRKSVSEAQSNSSNNSRTANSESEPRADDTQNNATTSYKSLSWISSCRHQPTKNAPDFRGLKYKTISKDNTADENMQRSASLAYLGSRLTSCHNTNLKVKPVKATSPSRADLDTISTSILKESDQAPPSIRRTITIEPTPEYQQFYNTIRREIDRQRLEYHYVAKDDLASDSFTCSSPNSITKATRSKPRPRSRRKGPLDMDTRIKTTFKRKFKLSYNHVNQS</sequence>
<feature type="compositionally biased region" description="Polar residues" evidence="1">
    <location>
        <begin position="16"/>
        <end position="27"/>
    </location>
</feature>
<feature type="compositionally biased region" description="Basic residues" evidence="1">
    <location>
        <begin position="203"/>
        <end position="214"/>
    </location>
</feature>
<keyword evidence="3" id="KW-1185">Reference proteome</keyword>
<evidence type="ECO:0000313" key="2">
    <source>
        <dbReference type="EMBL" id="TRX89725.1"/>
    </source>
</evidence>
<accession>A0A553HP41</accession>
<proteinExistence type="predicted"/>
<reference evidence="3" key="1">
    <citation type="submission" date="2019-06" db="EMBL/GenBank/DDBJ databases">
        <title>Draft genome sequence of the griseofulvin-producing fungus Xylaria cubensis strain G536.</title>
        <authorList>
            <person name="Mead M.E."/>
            <person name="Raja H.A."/>
            <person name="Steenwyk J.L."/>
            <person name="Knowles S.L."/>
            <person name="Oberlies N.H."/>
            <person name="Rokas A."/>
        </authorList>
    </citation>
    <scope>NUCLEOTIDE SEQUENCE [LARGE SCALE GENOMIC DNA]</scope>
    <source>
        <strain evidence="3">G536</strain>
    </source>
</reference>
<feature type="region of interest" description="Disordered" evidence="1">
    <location>
        <begin position="193"/>
        <end position="221"/>
    </location>
</feature>
<gene>
    <name evidence="2" type="ORF">FHL15_009315</name>
</gene>